<reference evidence="1 2" key="1">
    <citation type="submission" date="2021-06" db="EMBL/GenBank/DDBJ databases">
        <title>Caerostris darwini draft genome.</title>
        <authorList>
            <person name="Kono N."/>
            <person name="Arakawa K."/>
        </authorList>
    </citation>
    <scope>NUCLEOTIDE SEQUENCE [LARGE SCALE GENOMIC DNA]</scope>
</reference>
<name>A0AAV4SUK7_9ARAC</name>
<comment type="caution">
    <text evidence="1">The sequence shown here is derived from an EMBL/GenBank/DDBJ whole genome shotgun (WGS) entry which is preliminary data.</text>
</comment>
<evidence type="ECO:0000313" key="1">
    <source>
        <dbReference type="EMBL" id="GIY37102.1"/>
    </source>
</evidence>
<dbReference type="Proteomes" id="UP001054837">
    <property type="component" value="Unassembled WGS sequence"/>
</dbReference>
<protein>
    <submittedName>
        <fullName evidence="1">Uncharacterized protein</fullName>
    </submittedName>
</protein>
<dbReference type="EMBL" id="BPLQ01008398">
    <property type="protein sequence ID" value="GIY37102.1"/>
    <property type="molecule type" value="Genomic_DNA"/>
</dbReference>
<gene>
    <name evidence="1" type="ORF">CDAR_388021</name>
</gene>
<sequence>MFSISKYSFDESGRRRQKKCSAYQSIHLMVHSGRTRRTCYLLGVVIPMKKQQAAMKETAWLLLYLYTNEIFPTNLLKRRHRVLFNVSILAPFEREWERGALGDPLPKPSTPEIVRPVQHTQDNMKKGKICASWKLGL</sequence>
<accession>A0AAV4SUK7</accession>
<evidence type="ECO:0000313" key="2">
    <source>
        <dbReference type="Proteomes" id="UP001054837"/>
    </source>
</evidence>
<proteinExistence type="predicted"/>
<organism evidence="1 2">
    <name type="scientific">Caerostris darwini</name>
    <dbReference type="NCBI Taxonomy" id="1538125"/>
    <lineage>
        <taxon>Eukaryota</taxon>
        <taxon>Metazoa</taxon>
        <taxon>Ecdysozoa</taxon>
        <taxon>Arthropoda</taxon>
        <taxon>Chelicerata</taxon>
        <taxon>Arachnida</taxon>
        <taxon>Araneae</taxon>
        <taxon>Araneomorphae</taxon>
        <taxon>Entelegynae</taxon>
        <taxon>Araneoidea</taxon>
        <taxon>Araneidae</taxon>
        <taxon>Caerostris</taxon>
    </lineage>
</organism>
<keyword evidence="2" id="KW-1185">Reference proteome</keyword>
<dbReference type="AlphaFoldDB" id="A0AAV4SUK7"/>